<accession>A0A507AQB9</accession>
<keyword evidence="3" id="KW-1185">Reference proteome</keyword>
<dbReference type="EMBL" id="SKBQ01000096">
    <property type="protein sequence ID" value="TPX07068.1"/>
    <property type="molecule type" value="Genomic_DNA"/>
</dbReference>
<dbReference type="InParanoid" id="A0A507AQB9"/>
<comment type="caution">
    <text evidence="2">The sequence shown here is derived from an EMBL/GenBank/DDBJ whole genome shotgun (WGS) entry which is preliminary data.</text>
</comment>
<protein>
    <submittedName>
        <fullName evidence="2">Uncharacterized protein</fullName>
    </submittedName>
</protein>
<proteinExistence type="predicted"/>
<feature type="region of interest" description="Disordered" evidence="1">
    <location>
        <begin position="1"/>
        <end position="24"/>
    </location>
</feature>
<evidence type="ECO:0000256" key="1">
    <source>
        <dbReference type="SAM" id="MobiDB-lite"/>
    </source>
</evidence>
<evidence type="ECO:0000313" key="3">
    <source>
        <dbReference type="Proteomes" id="UP000319257"/>
    </source>
</evidence>
<gene>
    <name evidence="2" type="ORF">E0L32_011056</name>
</gene>
<name>A0A507AQB9_9PEZI</name>
<dbReference type="AlphaFoldDB" id="A0A507AQB9"/>
<organism evidence="2 3">
    <name type="scientific">Thyridium curvatum</name>
    <dbReference type="NCBI Taxonomy" id="1093900"/>
    <lineage>
        <taxon>Eukaryota</taxon>
        <taxon>Fungi</taxon>
        <taxon>Dikarya</taxon>
        <taxon>Ascomycota</taxon>
        <taxon>Pezizomycotina</taxon>
        <taxon>Sordariomycetes</taxon>
        <taxon>Sordariomycetidae</taxon>
        <taxon>Thyridiales</taxon>
        <taxon>Thyridiaceae</taxon>
        <taxon>Thyridium</taxon>
    </lineage>
</organism>
<evidence type="ECO:0000313" key="2">
    <source>
        <dbReference type="EMBL" id="TPX07068.1"/>
    </source>
</evidence>
<dbReference type="GeneID" id="41978503"/>
<sequence>MVSTEPVAASSAAAPYGPDSSPRSLLGKRKRVVLTYDVRRDRKVRYNGAMSSAPRPFPGVVAKQGAIGLVRACFYLEASSDLLLNVS</sequence>
<dbReference type="RefSeq" id="XP_030988779.1">
    <property type="nucleotide sequence ID" value="XM_031133743.1"/>
</dbReference>
<dbReference type="Proteomes" id="UP000319257">
    <property type="component" value="Unassembled WGS sequence"/>
</dbReference>
<reference evidence="2 3" key="1">
    <citation type="submission" date="2019-06" db="EMBL/GenBank/DDBJ databases">
        <title>Draft genome sequence of the filamentous fungus Phialemoniopsis curvata isolated from diesel fuel.</title>
        <authorList>
            <person name="Varaljay V.A."/>
            <person name="Lyon W.J."/>
            <person name="Crouch A.L."/>
            <person name="Drake C.E."/>
            <person name="Hollomon J.M."/>
            <person name="Nadeau L.J."/>
            <person name="Nunn H.S."/>
            <person name="Stevenson B.S."/>
            <person name="Bojanowski C.L."/>
            <person name="Crookes-Goodson W.J."/>
        </authorList>
    </citation>
    <scope>NUCLEOTIDE SEQUENCE [LARGE SCALE GENOMIC DNA]</scope>
    <source>
        <strain evidence="2 3">D216</strain>
    </source>
</reference>